<feature type="transmembrane region" description="Helical" evidence="7">
    <location>
        <begin position="415"/>
        <end position="439"/>
    </location>
</feature>
<feature type="transmembrane region" description="Helical" evidence="7">
    <location>
        <begin position="139"/>
        <end position="157"/>
    </location>
</feature>
<feature type="transmembrane region" description="Helical" evidence="7">
    <location>
        <begin position="242"/>
        <end position="263"/>
    </location>
</feature>
<feature type="transmembrane region" description="Helical" evidence="7">
    <location>
        <begin position="61"/>
        <end position="83"/>
    </location>
</feature>
<organism evidence="8 9">
    <name type="scientific">Candidatus Limivivens merdigallinarum</name>
    <dbReference type="NCBI Taxonomy" id="2840859"/>
    <lineage>
        <taxon>Bacteria</taxon>
        <taxon>Bacillati</taxon>
        <taxon>Bacillota</taxon>
        <taxon>Clostridia</taxon>
        <taxon>Lachnospirales</taxon>
        <taxon>Lachnospiraceae</taxon>
        <taxon>Lachnospiraceae incertae sedis</taxon>
        <taxon>Candidatus Limivivens</taxon>
    </lineage>
</organism>
<feature type="transmembrane region" description="Helical" evidence="7">
    <location>
        <begin position="283"/>
        <end position="304"/>
    </location>
</feature>
<evidence type="ECO:0000256" key="1">
    <source>
        <dbReference type="ARBA" id="ARBA00004651"/>
    </source>
</evidence>
<protein>
    <recommendedName>
        <fullName evidence="10">MATE family efflux transporter</fullName>
    </recommendedName>
</protein>
<evidence type="ECO:0000256" key="6">
    <source>
        <dbReference type="ARBA" id="ARBA00023136"/>
    </source>
</evidence>
<keyword evidence="4 7" id="KW-0812">Transmembrane</keyword>
<dbReference type="Proteomes" id="UP000886886">
    <property type="component" value="Unassembled WGS sequence"/>
</dbReference>
<gene>
    <name evidence="8" type="ORF">IAB26_06965</name>
</gene>
<feature type="transmembrane region" description="Helical" evidence="7">
    <location>
        <begin position="201"/>
        <end position="221"/>
    </location>
</feature>
<proteinExistence type="predicted"/>
<evidence type="ECO:0000256" key="7">
    <source>
        <dbReference type="SAM" id="Phobius"/>
    </source>
</evidence>
<feature type="transmembrane region" description="Helical" evidence="7">
    <location>
        <begin position="391"/>
        <end position="409"/>
    </location>
</feature>
<feature type="transmembrane region" description="Helical" evidence="7">
    <location>
        <begin position="21"/>
        <end position="41"/>
    </location>
</feature>
<dbReference type="Pfam" id="PF01554">
    <property type="entry name" value="MatE"/>
    <property type="match status" value="2"/>
</dbReference>
<dbReference type="InterPro" id="IPR052031">
    <property type="entry name" value="Membrane_Transporter-Flippase"/>
</dbReference>
<dbReference type="AlphaFoldDB" id="A0A9D0ZUM7"/>
<dbReference type="GO" id="GO:0042910">
    <property type="term" value="F:xenobiotic transmembrane transporter activity"/>
    <property type="evidence" value="ECO:0007669"/>
    <property type="project" value="InterPro"/>
</dbReference>
<keyword evidence="3" id="KW-1003">Cell membrane</keyword>
<reference evidence="8" key="1">
    <citation type="submission" date="2020-10" db="EMBL/GenBank/DDBJ databases">
        <authorList>
            <person name="Gilroy R."/>
        </authorList>
    </citation>
    <scope>NUCLEOTIDE SEQUENCE</scope>
    <source>
        <strain evidence="8">ChiSjej3B21-11622</strain>
    </source>
</reference>
<evidence type="ECO:0000256" key="3">
    <source>
        <dbReference type="ARBA" id="ARBA00022475"/>
    </source>
</evidence>
<dbReference type="GO" id="GO:0005886">
    <property type="term" value="C:plasma membrane"/>
    <property type="evidence" value="ECO:0007669"/>
    <property type="project" value="UniProtKB-SubCell"/>
</dbReference>
<comment type="subcellular location">
    <subcellularLocation>
        <location evidence="1">Cell membrane</location>
        <topology evidence="1">Multi-pass membrane protein</topology>
    </subcellularLocation>
</comment>
<dbReference type="GO" id="GO:0015297">
    <property type="term" value="F:antiporter activity"/>
    <property type="evidence" value="ECO:0007669"/>
    <property type="project" value="InterPro"/>
</dbReference>
<feature type="transmembrane region" description="Helical" evidence="7">
    <location>
        <begin position="104"/>
        <end position="127"/>
    </location>
</feature>
<reference evidence="8" key="2">
    <citation type="journal article" date="2021" name="PeerJ">
        <title>Extensive microbial diversity within the chicken gut microbiome revealed by metagenomics and culture.</title>
        <authorList>
            <person name="Gilroy R."/>
            <person name="Ravi A."/>
            <person name="Getino M."/>
            <person name="Pursley I."/>
            <person name="Horton D.L."/>
            <person name="Alikhan N.F."/>
            <person name="Baker D."/>
            <person name="Gharbi K."/>
            <person name="Hall N."/>
            <person name="Watson M."/>
            <person name="Adriaenssens E.M."/>
            <person name="Foster-Nyarko E."/>
            <person name="Jarju S."/>
            <person name="Secka A."/>
            <person name="Antonio M."/>
            <person name="Oren A."/>
            <person name="Chaudhuri R.R."/>
            <person name="La Ragione R."/>
            <person name="Hildebrand F."/>
            <person name="Pallen M.J."/>
        </authorList>
    </citation>
    <scope>NUCLEOTIDE SEQUENCE</scope>
    <source>
        <strain evidence="8">ChiSjej3B21-11622</strain>
    </source>
</reference>
<dbReference type="PANTHER" id="PTHR43549">
    <property type="entry name" value="MULTIDRUG RESISTANCE PROTEIN YPNP-RELATED"/>
    <property type="match status" value="1"/>
</dbReference>
<dbReference type="InterPro" id="IPR002528">
    <property type="entry name" value="MATE_fam"/>
</dbReference>
<feature type="transmembrane region" description="Helical" evidence="7">
    <location>
        <begin position="169"/>
        <end position="189"/>
    </location>
</feature>
<evidence type="ECO:0000313" key="9">
    <source>
        <dbReference type="Proteomes" id="UP000886886"/>
    </source>
</evidence>
<dbReference type="EMBL" id="DVFT01000100">
    <property type="protein sequence ID" value="HIQ96287.1"/>
    <property type="molecule type" value="Genomic_DNA"/>
</dbReference>
<dbReference type="PANTHER" id="PTHR43549:SF3">
    <property type="entry name" value="MULTIDRUG RESISTANCE PROTEIN YPNP-RELATED"/>
    <property type="match status" value="1"/>
</dbReference>
<sequence>MKEKRKALGCDFNRGDSAKDVLLFVLPLVLTGLFQQGYSLLNTAVISRYLDASAIAVRGSLGTLSAIQSYLALGVTTGFVVFLNRCYGQGDPLLYRRSMTGSCLLVGGLLVLSLILAGGVEGLLALVNMPGELWEEGRAYLTILLFGTAFTGMKNLLLGAVQGMGHVRIFGMVSILGTMSNTGILLLLLNSGYRKVSAMPLAALCNDSGIILFLSIFLVIFRRTHVQPVGISQIPADIFYELLKSGGSKSAMMILAGIGGIFMQRARNTLGTAAIAGYSYADTLSNFFLVPISAIASMAGIAAARNRGRQDYDSLWFYARNCLRWSLGFSGAAMAAAFGLGISFLEILSGGADQETIQAGYLWLCICIPAFSGLGSAMICRNSLQAMGDYGKLLCLGVIEMGITVWFALCLVPRWGYPAVCLSIFTKWMALGAAAFLWFRKCLKRSQNTGFEKSG</sequence>
<evidence type="ECO:0000313" key="8">
    <source>
        <dbReference type="EMBL" id="HIQ96287.1"/>
    </source>
</evidence>
<name>A0A9D0ZUM7_9FIRM</name>
<keyword evidence="5 7" id="KW-1133">Transmembrane helix</keyword>
<evidence type="ECO:0008006" key="10">
    <source>
        <dbReference type="Google" id="ProtNLM"/>
    </source>
</evidence>
<keyword evidence="6 7" id="KW-0472">Membrane</keyword>
<feature type="transmembrane region" description="Helical" evidence="7">
    <location>
        <begin position="360"/>
        <end position="379"/>
    </location>
</feature>
<comment type="caution">
    <text evidence="8">The sequence shown here is derived from an EMBL/GenBank/DDBJ whole genome shotgun (WGS) entry which is preliminary data.</text>
</comment>
<feature type="transmembrane region" description="Helical" evidence="7">
    <location>
        <begin position="325"/>
        <end position="348"/>
    </location>
</feature>
<accession>A0A9D0ZUM7</accession>
<keyword evidence="2" id="KW-0813">Transport</keyword>
<evidence type="ECO:0000256" key="4">
    <source>
        <dbReference type="ARBA" id="ARBA00022692"/>
    </source>
</evidence>
<evidence type="ECO:0000256" key="5">
    <source>
        <dbReference type="ARBA" id="ARBA00022989"/>
    </source>
</evidence>
<evidence type="ECO:0000256" key="2">
    <source>
        <dbReference type="ARBA" id="ARBA00022448"/>
    </source>
</evidence>